<organism evidence="1 2">
    <name type="scientific">Pristionchus pacificus</name>
    <name type="common">Parasitic nematode worm</name>
    <dbReference type="NCBI Taxonomy" id="54126"/>
    <lineage>
        <taxon>Eukaryota</taxon>
        <taxon>Metazoa</taxon>
        <taxon>Ecdysozoa</taxon>
        <taxon>Nematoda</taxon>
        <taxon>Chromadorea</taxon>
        <taxon>Rhabditida</taxon>
        <taxon>Rhabditina</taxon>
        <taxon>Diplogasteromorpha</taxon>
        <taxon>Diplogasteroidea</taxon>
        <taxon>Neodiplogasteridae</taxon>
        <taxon>Pristionchus</taxon>
    </lineage>
</organism>
<dbReference type="EnsemblMetazoa" id="PPA33857.1">
    <property type="protein sequence ID" value="PPA33857.1"/>
    <property type="gene ID" value="WBGene00272226"/>
</dbReference>
<accession>A0A2A6CRF3</accession>
<protein>
    <submittedName>
        <fullName evidence="1">Uncharacterized protein</fullName>
    </submittedName>
</protein>
<evidence type="ECO:0000313" key="2">
    <source>
        <dbReference type="Proteomes" id="UP000005239"/>
    </source>
</evidence>
<accession>A0A8R1YLH9</accession>
<reference evidence="1" key="2">
    <citation type="submission" date="2022-06" db="UniProtKB">
        <authorList>
            <consortium name="EnsemblMetazoa"/>
        </authorList>
    </citation>
    <scope>IDENTIFICATION</scope>
    <source>
        <strain evidence="1">PS312</strain>
    </source>
</reference>
<dbReference type="Proteomes" id="UP000005239">
    <property type="component" value="Unassembled WGS sequence"/>
</dbReference>
<reference evidence="2" key="1">
    <citation type="journal article" date="2008" name="Nat. Genet.">
        <title>The Pristionchus pacificus genome provides a unique perspective on nematode lifestyle and parasitism.</title>
        <authorList>
            <person name="Dieterich C."/>
            <person name="Clifton S.W."/>
            <person name="Schuster L.N."/>
            <person name="Chinwalla A."/>
            <person name="Delehaunty K."/>
            <person name="Dinkelacker I."/>
            <person name="Fulton L."/>
            <person name="Fulton R."/>
            <person name="Godfrey J."/>
            <person name="Minx P."/>
            <person name="Mitreva M."/>
            <person name="Roeseler W."/>
            <person name="Tian H."/>
            <person name="Witte H."/>
            <person name="Yang S.P."/>
            <person name="Wilson R.K."/>
            <person name="Sommer R.J."/>
        </authorList>
    </citation>
    <scope>NUCLEOTIDE SEQUENCE [LARGE SCALE GENOMIC DNA]</scope>
    <source>
        <strain evidence="2">PS312</strain>
    </source>
</reference>
<evidence type="ECO:0000313" key="1">
    <source>
        <dbReference type="EnsemblMetazoa" id="PPA33857.1"/>
    </source>
</evidence>
<keyword evidence="2" id="KW-1185">Reference proteome</keyword>
<gene>
    <name evidence="1" type="primary">WBGene00272226</name>
</gene>
<proteinExistence type="predicted"/>
<sequence>MRFILLLCILVALSFSQPHWTVPDMGLTPIRNPNLGRKVNIPADVVPDKQLTNRMRNPNLGGFVDIPIVF</sequence>
<dbReference type="AlphaFoldDB" id="A0A2A6CRF3"/>
<name>A0A2A6CRF3_PRIPA</name>